<reference evidence="4 5" key="1">
    <citation type="submission" date="2017-10" db="EMBL/GenBank/DDBJ databases">
        <title>The new phylogeny of genus Mycobacterium.</title>
        <authorList>
            <person name="Tortoli E."/>
            <person name="Trovato A."/>
            <person name="Cirillo D.M."/>
        </authorList>
    </citation>
    <scope>NUCLEOTIDE SEQUENCE [LARGE SCALE GENOMIC DNA]</scope>
    <source>
        <strain evidence="4 5">CCUG37673</strain>
    </source>
</reference>
<dbReference type="RefSeq" id="WP_097937894.1">
    <property type="nucleotide sequence ID" value="NZ_BLKS01000001.1"/>
</dbReference>
<dbReference type="Pfam" id="PF07331">
    <property type="entry name" value="TctB"/>
    <property type="match status" value="1"/>
</dbReference>
<feature type="domain" description="DUF1468" evidence="2">
    <location>
        <begin position="32"/>
        <end position="169"/>
    </location>
</feature>
<reference evidence="3 6" key="2">
    <citation type="journal article" date="2019" name="Emerg. Microbes Infect.">
        <title>Comprehensive subspecies identification of 175 nontuberculous mycobacteria species based on 7547 genomic profiles.</title>
        <authorList>
            <person name="Matsumoto Y."/>
            <person name="Kinjo T."/>
            <person name="Motooka D."/>
            <person name="Nabeya D."/>
            <person name="Jung N."/>
            <person name="Uechi K."/>
            <person name="Horii T."/>
            <person name="Iida T."/>
            <person name="Fujita J."/>
            <person name="Nakamura S."/>
        </authorList>
    </citation>
    <scope>NUCLEOTIDE SEQUENCE [LARGE SCALE GENOMIC DNA]</scope>
    <source>
        <strain evidence="3 6">JCM 6377</strain>
    </source>
</reference>
<keyword evidence="1" id="KW-0472">Membrane</keyword>
<dbReference type="InterPro" id="IPR009936">
    <property type="entry name" value="DUF1468"/>
</dbReference>
<evidence type="ECO:0000313" key="5">
    <source>
        <dbReference type="Proteomes" id="UP000220914"/>
    </source>
</evidence>
<feature type="transmembrane region" description="Helical" evidence="1">
    <location>
        <begin position="65"/>
        <end position="84"/>
    </location>
</feature>
<protein>
    <submittedName>
        <fullName evidence="4">Tripartite tricarboxylate transporter TctB family protein</fullName>
    </submittedName>
</protein>
<evidence type="ECO:0000256" key="1">
    <source>
        <dbReference type="SAM" id="Phobius"/>
    </source>
</evidence>
<gene>
    <name evidence="4" type="ORF">CQY20_01560</name>
    <name evidence="3" type="ORF">MAGR_41320</name>
</gene>
<dbReference type="EMBL" id="BLKS01000001">
    <property type="protein sequence ID" value="GFG52691.1"/>
    <property type="molecule type" value="Genomic_DNA"/>
</dbReference>
<evidence type="ECO:0000313" key="3">
    <source>
        <dbReference type="EMBL" id="GFG52691.1"/>
    </source>
</evidence>
<evidence type="ECO:0000313" key="4">
    <source>
        <dbReference type="EMBL" id="PEG42708.1"/>
    </source>
</evidence>
<keyword evidence="5" id="KW-1185">Reference proteome</keyword>
<dbReference type="OrthoDB" id="5187691at2"/>
<sequence>MSQPESALGVAGNGRDPRIAWHDPQRRGRMLLGAVSLMVAVGYLVEALGMPRGTAEHPGPGQWPIAVGVAWIVISILVIAEAVVSREVGGEVELPTGDERRDLLIFLGATIAFVVLLPYLGQYIAAALYGVAIVKLLSNLSWPRAAAYGAVLGIGISFAFITLLQIRLPVGLFGGF</sequence>
<reference evidence="3" key="3">
    <citation type="submission" date="2020-02" db="EMBL/GenBank/DDBJ databases">
        <authorList>
            <person name="Matsumoto Y."/>
            <person name="Motooka D."/>
            <person name="Nakamura S."/>
        </authorList>
    </citation>
    <scope>NUCLEOTIDE SEQUENCE</scope>
    <source>
        <strain evidence="3">JCM 6377</strain>
    </source>
</reference>
<dbReference type="AlphaFoldDB" id="A0A2A7NGX1"/>
<feature type="transmembrane region" description="Helical" evidence="1">
    <location>
        <begin position="28"/>
        <end position="45"/>
    </location>
</feature>
<name>A0A2A7NGX1_MYCAG</name>
<organism evidence="4 5">
    <name type="scientific">Mycolicibacterium agri</name>
    <name type="common">Mycobacterium agri</name>
    <dbReference type="NCBI Taxonomy" id="36811"/>
    <lineage>
        <taxon>Bacteria</taxon>
        <taxon>Bacillati</taxon>
        <taxon>Actinomycetota</taxon>
        <taxon>Actinomycetes</taxon>
        <taxon>Mycobacteriales</taxon>
        <taxon>Mycobacteriaceae</taxon>
        <taxon>Mycolicibacterium</taxon>
    </lineage>
</organism>
<dbReference type="EMBL" id="PDCP01000002">
    <property type="protein sequence ID" value="PEG42708.1"/>
    <property type="molecule type" value="Genomic_DNA"/>
</dbReference>
<keyword evidence="1" id="KW-0812">Transmembrane</keyword>
<proteinExistence type="predicted"/>
<comment type="caution">
    <text evidence="4">The sequence shown here is derived from an EMBL/GenBank/DDBJ whole genome shotgun (WGS) entry which is preliminary data.</text>
</comment>
<evidence type="ECO:0000259" key="2">
    <source>
        <dbReference type="Pfam" id="PF07331"/>
    </source>
</evidence>
<evidence type="ECO:0000313" key="6">
    <source>
        <dbReference type="Proteomes" id="UP000465302"/>
    </source>
</evidence>
<accession>A0A2A7NGX1</accession>
<dbReference type="Proteomes" id="UP000220914">
    <property type="component" value="Unassembled WGS sequence"/>
</dbReference>
<keyword evidence="1" id="KW-1133">Transmembrane helix</keyword>
<feature type="transmembrane region" description="Helical" evidence="1">
    <location>
        <begin position="104"/>
        <end position="125"/>
    </location>
</feature>
<feature type="transmembrane region" description="Helical" evidence="1">
    <location>
        <begin position="145"/>
        <end position="164"/>
    </location>
</feature>
<dbReference type="Proteomes" id="UP000465302">
    <property type="component" value="Unassembled WGS sequence"/>
</dbReference>